<name>Q12IX6_SHEDO</name>
<keyword evidence="3" id="KW-1185">Reference proteome</keyword>
<evidence type="ECO:0000313" key="2">
    <source>
        <dbReference type="EMBL" id="ABE56600.1"/>
    </source>
</evidence>
<dbReference type="KEGG" id="sdn:Sden_3324"/>
<protein>
    <submittedName>
        <fullName evidence="2">Uncharacterized protein</fullName>
    </submittedName>
</protein>
<accession>Q12IX6</accession>
<evidence type="ECO:0000313" key="3">
    <source>
        <dbReference type="Proteomes" id="UP000001982"/>
    </source>
</evidence>
<reference evidence="2 3" key="1">
    <citation type="submission" date="2006-03" db="EMBL/GenBank/DDBJ databases">
        <title>Complete sequence of Shewanella denitrificans OS217.</title>
        <authorList>
            <consortium name="US DOE Joint Genome Institute"/>
            <person name="Copeland A."/>
            <person name="Lucas S."/>
            <person name="Lapidus A."/>
            <person name="Barry K."/>
            <person name="Detter J.C."/>
            <person name="Glavina del Rio T."/>
            <person name="Hammon N."/>
            <person name="Israni S."/>
            <person name="Dalin E."/>
            <person name="Tice H."/>
            <person name="Pitluck S."/>
            <person name="Brettin T."/>
            <person name="Bruce D."/>
            <person name="Han C."/>
            <person name="Tapia R."/>
            <person name="Gilna P."/>
            <person name="Kiss H."/>
            <person name="Schmutz J."/>
            <person name="Larimer F."/>
            <person name="Land M."/>
            <person name="Hauser L."/>
            <person name="Kyrpides N."/>
            <person name="Lykidis A."/>
            <person name="Richardson P."/>
        </authorList>
    </citation>
    <scope>NUCLEOTIDE SEQUENCE [LARGE SCALE GENOMIC DNA]</scope>
    <source>
        <strain evidence="3">OS217 / ATCC BAA-1090 / DSM 15013</strain>
    </source>
</reference>
<feature type="signal peptide" evidence="1">
    <location>
        <begin position="1"/>
        <end position="21"/>
    </location>
</feature>
<dbReference type="Proteomes" id="UP000001982">
    <property type="component" value="Chromosome"/>
</dbReference>
<dbReference type="EMBL" id="CP000302">
    <property type="protein sequence ID" value="ABE56600.1"/>
    <property type="molecule type" value="Genomic_DNA"/>
</dbReference>
<dbReference type="RefSeq" id="WP_011497744.1">
    <property type="nucleotide sequence ID" value="NC_007954.1"/>
</dbReference>
<gene>
    <name evidence="2" type="ordered locus">Sden_3324</name>
</gene>
<dbReference type="HOGENOM" id="CLU_1585367_0_0_6"/>
<proteinExistence type="predicted"/>
<feature type="chain" id="PRO_5004181422" evidence="1">
    <location>
        <begin position="22"/>
        <end position="168"/>
    </location>
</feature>
<dbReference type="AlphaFoldDB" id="Q12IX6"/>
<evidence type="ECO:0000256" key="1">
    <source>
        <dbReference type="SAM" id="SignalP"/>
    </source>
</evidence>
<sequence length="168" mass="19323">MKKSIAVLWLMSLLMASNALASNYHYDNYAFDAESEGKPSYFYFNLKDSYTLDPTNEYRSLVLCKSEGKYFCVKDGLFNFAVPIGPLKVGGNWTIDGREFAVKKEVELKLLGKSEQTYLINSKINKYIKFQFFYSIEHGLLAFSITSLDDDNTEMYFLREEKGLGSRN</sequence>
<dbReference type="OrthoDB" id="9963938at2"/>
<keyword evidence="1" id="KW-0732">Signal</keyword>
<organism evidence="2 3">
    <name type="scientific">Shewanella denitrificans (strain OS217 / ATCC BAA-1090 / DSM 15013)</name>
    <dbReference type="NCBI Taxonomy" id="318161"/>
    <lineage>
        <taxon>Bacteria</taxon>
        <taxon>Pseudomonadati</taxon>
        <taxon>Pseudomonadota</taxon>
        <taxon>Gammaproteobacteria</taxon>
        <taxon>Alteromonadales</taxon>
        <taxon>Shewanellaceae</taxon>
        <taxon>Shewanella</taxon>
    </lineage>
</organism>